<dbReference type="Gene3D" id="3.40.50.450">
    <property type="match status" value="1"/>
</dbReference>
<proteinExistence type="inferred from homology"/>
<evidence type="ECO:0000256" key="3">
    <source>
        <dbReference type="RuleBase" id="RU363015"/>
    </source>
</evidence>
<dbReference type="Pfam" id="PF03641">
    <property type="entry name" value="Lysine_decarbox"/>
    <property type="match status" value="1"/>
</dbReference>
<dbReference type="GO" id="GO:0009691">
    <property type="term" value="P:cytokinin biosynthetic process"/>
    <property type="evidence" value="ECO:0007669"/>
    <property type="project" value="UniProtKB-UniRule"/>
</dbReference>
<dbReference type="AlphaFoldDB" id="A0A5C1QG86"/>
<dbReference type="InterPro" id="IPR005269">
    <property type="entry name" value="LOG"/>
</dbReference>
<organism evidence="4 5">
    <name type="scientific">Oceanispirochaeta crateris</name>
    <dbReference type="NCBI Taxonomy" id="2518645"/>
    <lineage>
        <taxon>Bacteria</taxon>
        <taxon>Pseudomonadati</taxon>
        <taxon>Spirochaetota</taxon>
        <taxon>Spirochaetia</taxon>
        <taxon>Spirochaetales</taxon>
        <taxon>Spirochaetaceae</taxon>
        <taxon>Oceanispirochaeta</taxon>
    </lineage>
</organism>
<dbReference type="GO" id="GO:0008714">
    <property type="term" value="F:AMP nucleosidase activity"/>
    <property type="evidence" value="ECO:0007669"/>
    <property type="project" value="UniProtKB-EC"/>
</dbReference>
<name>A0A5C1QG86_9SPIO</name>
<comment type="catalytic activity">
    <reaction evidence="1">
        <text>AMP + H2O = D-ribose 5-phosphate + adenine</text>
        <dbReference type="Rhea" id="RHEA:20129"/>
        <dbReference type="ChEBI" id="CHEBI:15377"/>
        <dbReference type="ChEBI" id="CHEBI:16708"/>
        <dbReference type="ChEBI" id="CHEBI:78346"/>
        <dbReference type="ChEBI" id="CHEBI:456215"/>
        <dbReference type="EC" id="3.2.2.4"/>
    </reaction>
</comment>
<gene>
    <name evidence="4" type="ORF">EXM22_03955</name>
</gene>
<evidence type="ECO:0000256" key="1">
    <source>
        <dbReference type="ARBA" id="ARBA00000274"/>
    </source>
</evidence>
<dbReference type="InterPro" id="IPR031100">
    <property type="entry name" value="LOG_fam"/>
</dbReference>
<dbReference type="Proteomes" id="UP000324209">
    <property type="component" value="Chromosome"/>
</dbReference>
<dbReference type="OrthoDB" id="9801098at2"/>
<dbReference type="SUPFAM" id="SSF102405">
    <property type="entry name" value="MCP/YpsA-like"/>
    <property type="match status" value="1"/>
</dbReference>
<protein>
    <recommendedName>
        <fullName evidence="3">Cytokinin riboside 5'-monophosphate phosphoribohydrolase</fullName>
        <ecNumber evidence="3">3.2.2.n1</ecNumber>
    </recommendedName>
</protein>
<comment type="similarity">
    <text evidence="2 3">Belongs to the LOG family.</text>
</comment>
<dbReference type="RefSeq" id="WP_149485265.1">
    <property type="nucleotide sequence ID" value="NZ_CP036150.1"/>
</dbReference>
<dbReference type="PANTHER" id="PTHR31223:SF70">
    <property type="entry name" value="LOG FAMILY PROTEIN YJL055W"/>
    <property type="match status" value="1"/>
</dbReference>
<dbReference type="EC" id="3.2.2.n1" evidence="3"/>
<evidence type="ECO:0000256" key="2">
    <source>
        <dbReference type="ARBA" id="ARBA00006763"/>
    </source>
</evidence>
<dbReference type="PANTHER" id="PTHR31223">
    <property type="entry name" value="LOG FAMILY PROTEIN YJL055W"/>
    <property type="match status" value="1"/>
</dbReference>
<evidence type="ECO:0000313" key="5">
    <source>
        <dbReference type="Proteomes" id="UP000324209"/>
    </source>
</evidence>
<accession>A0A5C1QG86</accession>
<dbReference type="KEGG" id="ock:EXM22_03955"/>
<evidence type="ECO:0000313" key="4">
    <source>
        <dbReference type="EMBL" id="QEN07183.1"/>
    </source>
</evidence>
<reference evidence="4 5" key="1">
    <citation type="submission" date="2019-02" db="EMBL/GenBank/DDBJ databases">
        <title>Complete Genome Sequence and Methylome Analysis of free living Spirochaetas.</title>
        <authorList>
            <person name="Fomenkov A."/>
            <person name="Dubinina G."/>
            <person name="Leshcheva N."/>
            <person name="Mikheeva N."/>
            <person name="Grabovich M."/>
            <person name="Vincze T."/>
            <person name="Roberts R.J."/>
        </authorList>
    </citation>
    <scope>NUCLEOTIDE SEQUENCE [LARGE SCALE GENOMIC DNA]</scope>
    <source>
        <strain evidence="4 5">K2</strain>
    </source>
</reference>
<keyword evidence="3" id="KW-0378">Hydrolase</keyword>
<keyword evidence="3" id="KW-0203">Cytokinin biosynthesis</keyword>
<sequence length="194" mass="21090">MKSICVFCGSSTGSKAEYTAAAVSLGAELAQRKIRLVYGGGSVGLMGSLAQSVLDQGGQVLGIIPEAIHKKVAPLQGGQIIVVKDMHSRKMKMHEQSDGFIALPGGIGTYEELLEAYTWSQLGFHEKPVAILNTLGYYNSLIEQIEHSVREGFLKQGHKESLLIENDPQHLLEAMESHEHQAVDKFTDRFPGGN</sequence>
<dbReference type="NCBIfam" id="TIGR00730">
    <property type="entry name" value="Rossman fold protein, TIGR00730 family"/>
    <property type="match status" value="1"/>
</dbReference>
<dbReference type="EMBL" id="CP036150">
    <property type="protein sequence ID" value="QEN07183.1"/>
    <property type="molecule type" value="Genomic_DNA"/>
</dbReference>
<keyword evidence="5" id="KW-1185">Reference proteome</keyword>
<dbReference type="GO" id="GO:0005829">
    <property type="term" value="C:cytosol"/>
    <property type="evidence" value="ECO:0007669"/>
    <property type="project" value="TreeGrafter"/>
</dbReference>